<dbReference type="SUPFAM" id="SSF64005">
    <property type="entry name" value="Undecaprenyl diphosphate synthase"/>
    <property type="match status" value="1"/>
</dbReference>
<dbReference type="CDD" id="cd00475">
    <property type="entry name" value="Cis_IPPS"/>
    <property type="match status" value="1"/>
</dbReference>
<sequence>MRVPKHIGIIPDGNRRFAVSKGLTKDKGYSLGIDPGLLLFKLCQKEGIKEITYYGFTTDNAKRPSEQKKAFIDACIKAVKLLTHEDCEILVIGNNESPVFPKELSAFTTRKIFGRGGIKVNFLINYGWEWDLNSLKAADIKRKNITNNLKSNDISRIDLIIRWGGRRRLSGFLPVQSVYSDFYVVDDLWPDFKPNQFYDALNWYDKQDITLGG</sequence>
<evidence type="ECO:0000313" key="3">
    <source>
        <dbReference type="EMBL" id="MBX7291158.1"/>
    </source>
</evidence>
<dbReference type="RefSeq" id="WP_021875095.1">
    <property type="nucleotide sequence ID" value="NZ_CP018624.1"/>
</dbReference>
<comment type="caution">
    <text evidence="3">The sequence shown here is derived from an EMBL/GenBank/DDBJ whole genome shotgun (WGS) entry which is preliminary data.</text>
</comment>
<dbReference type="KEGG" id="cchv:BTM20_04445"/>
<dbReference type="EMBL" id="JAIFTX010000018">
    <property type="protein sequence ID" value="MBX7291158.1"/>
    <property type="molecule type" value="Genomic_DNA"/>
</dbReference>
<dbReference type="InterPro" id="IPR036424">
    <property type="entry name" value="UPP_synth-like_sf"/>
</dbReference>
<evidence type="ECO:0000256" key="2">
    <source>
        <dbReference type="ARBA" id="ARBA00038453"/>
    </source>
</evidence>
<accession>A0ABD4RIX7</accession>
<dbReference type="GO" id="GO:0016740">
    <property type="term" value="F:transferase activity"/>
    <property type="evidence" value="ECO:0007669"/>
    <property type="project" value="UniProtKB-KW"/>
</dbReference>
<dbReference type="PANTHER" id="PTHR10291:SF43">
    <property type="entry name" value="DEHYDRODOLICHYL DIPHOSPHATE SYNTHASE COMPLEX SUBUNIT DHDDS"/>
    <property type="match status" value="1"/>
</dbReference>
<dbReference type="Gene3D" id="3.40.1180.10">
    <property type="entry name" value="Decaprenyl diphosphate synthase-like"/>
    <property type="match status" value="1"/>
</dbReference>
<comment type="similarity">
    <text evidence="2">Belongs to the UPP synthase family. Z-FPP synthase subfamily.</text>
</comment>
<proteinExistence type="inferred from homology"/>
<dbReference type="Proteomes" id="UP000775179">
    <property type="component" value="Unassembled WGS sequence"/>
</dbReference>
<dbReference type="PANTHER" id="PTHR10291">
    <property type="entry name" value="DEHYDRODOLICHYL DIPHOSPHATE SYNTHASE FAMILY MEMBER"/>
    <property type="match status" value="1"/>
</dbReference>
<dbReference type="AlphaFoldDB" id="A0ABD4RIX7"/>
<evidence type="ECO:0000256" key="1">
    <source>
        <dbReference type="ARBA" id="ARBA00022679"/>
    </source>
</evidence>
<dbReference type="InterPro" id="IPR001441">
    <property type="entry name" value="UPP_synth-like"/>
</dbReference>
<reference evidence="3 4" key="1">
    <citation type="submission" date="2021-08" db="EMBL/GenBank/DDBJ databases">
        <title>Genome sequence analysis of Clostridium chauvoei strains of European origin and evaluation of typing options for outbreak investigations.</title>
        <authorList>
            <person name="Abdel-Glil M."/>
            <person name="Thomas P."/>
            <person name="Seyboldt C."/>
        </authorList>
    </citation>
    <scope>NUCLEOTIDE SEQUENCE [LARGE SCALE GENOMIC DNA]</scope>
    <source>
        <strain evidence="3 4">S0260-09</strain>
    </source>
</reference>
<keyword evidence="1" id="KW-0808">Transferase</keyword>
<name>A0ABD4RIX7_9CLOT</name>
<gene>
    <name evidence="3" type="ORF">K4H94_08995</name>
</gene>
<dbReference type="Pfam" id="PF01255">
    <property type="entry name" value="Prenyltransf"/>
    <property type="match status" value="1"/>
</dbReference>
<evidence type="ECO:0000313" key="4">
    <source>
        <dbReference type="Proteomes" id="UP000775179"/>
    </source>
</evidence>
<organism evidence="3 4">
    <name type="scientific">Clostridium chauvoei</name>
    <dbReference type="NCBI Taxonomy" id="46867"/>
    <lineage>
        <taxon>Bacteria</taxon>
        <taxon>Bacillati</taxon>
        <taxon>Bacillota</taxon>
        <taxon>Clostridia</taxon>
        <taxon>Eubacteriales</taxon>
        <taxon>Clostridiaceae</taxon>
        <taxon>Clostridium</taxon>
    </lineage>
</organism>
<dbReference type="GeneID" id="66301104"/>
<protein>
    <submittedName>
        <fullName evidence="3">Undecaprenyl diphosphate synthase family protein</fullName>
    </submittedName>
</protein>